<dbReference type="RefSeq" id="WP_261756587.1">
    <property type="nucleotide sequence ID" value="NZ_CP104562.2"/>
</dbReference>
<gene>
    <name evidence="2" type="ORF">N4261_17645</name>
</gene>
<evidence type="ECO:0000256" key="1">
    <source>
        <dbReference type="SAM" id="Phobius"/>
    </source>
</evidence>
<proteinExistence type="predicted"/>
<keyword evidence="3" id="KW-1185">Reference proteome</keyword>
<accession>A0ABY6AVY8</accession>
<dbReference type="Proteomes" id="UP001064933">
    <property type="component" value="Chromosome"/>
</dbReference>
<evidence type="ECO:0000313" key="2">
    <source>
        <dbReference type="EMBL" id="UXH76847.1"/>
    </source>
</evidence>
<name>A0ABY6AVY8_9BURK</name>
<protein>
    <submittedName>
        <fullName evidence="2">Uncharacterized protein</fullName>
    </submittedName>
</protein>
<reference evidence="2" key="1">
    <citation type="submission" date="2022-10" db="EMBL/GenBank/DDBJ databases">
        <title>Characterization and whole genome sequencing of a new Roseateles species, isolated from fresh water.</title>
        <authorList>
            <person name="Guliayeva D.Y."/>
            <person name="Akhremchuk A.E."/>
            <person name="Sikolenko M.A."/>
            <person name="Valentovich L.N."/>
            <person name="Sidarenka A.V."/>
        </authorList>
    </citation>
    <scope>NUCLEOTIDE SEQUENCE</scope>
    <source>
        <strain evidence="2">BIM B-1768</strain>
    </source>
</reference>
<keyword evidence="1" id="KW-0472">Membrane</keyword>
<keyword evidence="1" id="KW-1133">Transmembrane helix</keyword>
<sequence>MTEYLVLAFLLVHFVSYGLVAWRVNARIKDKRSSERIAVFFVGPRSLANLWKLLFGMSFLRSRDGVLIAAGVVHVVTTTVVVVVLAGWLAHDVFAS</sequence>
<feature type="transmembrane region" description="Helical" evidence="1">
    <location>
        <begin position="6"/>
        <end position="25"/>
    </location>
</feature>
<dbReference type="EMBL" id="CP104562">
    <property type="protein sequence ID" value="UXH76847.1"/>
    <property type="molecule type" value="Genomic_DNA"/>
</dbReference>
<evidence type="ECO:0000313" key="3">
    <source>
        <dbReference type="Proteomes" id="UP001064933"/>
    </source>
</evidence>
<feature type="transmembrane region" description="Helical" evidence="1">
    <location>
        <begin position="66"/>
        <end position="90"/>
    </location>
</feature>
<keyword evidence="1" id="KW-0812">Transmembrane</keyword>
<organism evidence="2 3">
    <name type="scientific">Roseateles amylovorans</name>
    <dbReference type="NCBI Taxonomy" id="2978473"/>
    <lineage>
        <taxon>Bacteria</taxon>
        <taxon>Pseudomonadati</taxon>
        <taxon>Pseudomonadota</taxon>
        <taxon>Betaproteobacteria</taxon>
        <taxon>Burkholderiales</taxon>
        <taxon>Sphaerotilaceae</taxon>
        <taxon>Roseateles</taxon>
    </lineage>
</organism>